<keyword evidence="1" id="KW-1133">Transmembrane helix</keyword>
<feature type="transmembrane region" description="Helical" evidence="1">
    <location>
        <begin position="236"/>
        <end position="261"/>
    </location>
</feature>
<organism evidence="2 3">
    <name type="scientific">Pseudocercospora fuligena</name>
    <dbReference type="NCBI Taxonomy" id="685502"/>
    <lineage>
        <taxon>Eukaryota</taxon>
        <taxon>Fungi</taxon>
        <taxon>Dikarya</taxon>
        <taxon>Ascomycota</taxon>
        <taxon>Pezizomycotina</taxon>
        <taxon>Dothideomycetes</taxon>
        <taxon>Dothideomycetidae</taxon>
        <taxon>Mycosphaerellales</taxon>
        <taxon>Mycosphaerellaceae</taxon>
        <taxon>Pseudocercospora</taxon>
    </lineage>
</organism>
<keyword evidence="1" id="KW-0812">Transmembrane</keyword>
<protein>
    <submittedName>
        <fullName evidence="2">Uncharacterized protein</fullName>
    </submittedName>
</protein>
<feature type="transmembrane region" description="Helical" evidence="1">
    <location>
        <begin position="175"/>
        <end position="195"/>
    </location>
</feature>
<name>A0A8H6RL56_9PEZI</name>
<comment type="caution">
    <text evidence="2">The sequence shown here is derived from an EMBL/GenBank/DDBJ whole genome shotgun (WGS) entry which is preliminary data.</text>
</comment>
<gene>
    <name evidence="2" type="ORF">HII31_06028</name>
</gene>
<keyword evidence="3" id="KW-1185">Reference proteome</keyword>
<reference evidence="2" key="1">
    <citation type="submission" date="2020-04" db="EMBL/GenBank/DDBJ databases">
        <title>Draft genome resource of the tomato pathogen Pseudocercospora fuligena.</title>
        <authorList>
            <person name="Zaccaron A."/>
        </authorList>
    </citation>
    <scope>NUCLEOTIDE SEQUENCE</scope>
    <source>
        <strain evidence="2">PF001</strain>
    </source>
</reference>
<keyword evidence="1" id="KW-0472">Membrane</keyword>
<proteinExistence type="predicted"/>
<evidence type="ECO:0000256" key="1">
    <source>
        <dbReference type="SAM" id="Phobius"/>
    </source>
</evidence>
<evidence type="ECO:0000313" key="2">
    <source>
        <dbReference type="EMBL" id="KAF7192622.1"/>
    </source>
</evidence>
<dbReference type="OrthoDB" id="5342507at2759"/>
<accession>A0A8H6RL56</accession>
<dbReference type="EMBL" id="JABCIY010000116">
    <property type="protein sequence ID" value="KAF7192622.1"/>
    <property type="molecule type" value="Genomic_DNA"/>
</dbReference>
<feature type="transmembrane region" description="Helical" evidence="1">
    <location>
        <begin position="138"/>
        <end position="163"/>
    </location>
</feature>
<dbReference type="Proteomes" id="UP000660729">
    <property type="component" value="Unassembled WGS sequence"/>
</dbReference>
<dbReference type="AlphaFoldDB" id="A0A8H6RL56"/>
<evidence type="ECO:0000313" key="3">
    <source>
        <dbReference type="Proteomes" id="UP000660729"/>
    </source>
</evidence>
<sequence>MNSMPDLRGHQDSCRSVEDRSRTSAHCSDWRQRSTTAISSLKNITQANTHARPTGAAQGCHQTDFTRLLHIVYSCKAYSCLAKNCRHSETPWTKRGLITSRQHALQVGGDRMSCTRFTEEFSTSSIYSSENMAIKGGLLRLVMITAYFIAFVCSLLIVGSFAIQTILICCTAGITLLWLLSIIGDSISIILMIAIAGMNRSGRFGCNGNNWRDWDEDTFEFIREIWDDGGVHACRLFVACFAVSLVAIFTFVITIICQVFVRRGRRVKVMKSEGDVLPPHATPA</sequence>